<evidence type="ECO:0000313" key="3">
    <source>
        <dbReference type="Proteomes" id="UP001646157"/>
    </source>
</evidence>
<keyword evidence="1" id="KW-0472">Membrane</keyword>
<protein>
    <submittedName>
        <fullName evidence="2">Uncharacterized protein</fullName>
    </submittedName>
</protein>
<proteinExistence type="predicted"/>
<reference evidence="2 3" key="1">
    <citation type="submission" date="2021-01" db="EMBL/GenBank/DDBJ databases">
        <title>Genomic Encyclopedia of Type Strains, Phase IV (KMG-IV): sequencing the most valuable type-strain genomes for metagenomic binning, comparative biology and taxonomic classification.</title>
        <authorList>
            <person name="Goeker M."/>
        </authorList>
    </citation>
    <scope>NUCLEOTIDE SEQUENCE [LARGE SCALE GENOMIC DNA]</scope>
    <source>
        <strain evidence="2 3">DSM 24834</strain>
    </source>
</reference>
<name>A0ABS2N822_9BACI</name>
<evidence type="ECO:0000256" key="1">
    <source>
        <dbReference type="SAM" id="Phobius"/>
    </source>
</evidence>
<organism evidence="2 3">
    <name type="scientific">Rossellomorea pakistanensis</name>
    <dbReference type="NCBI Taxonomy" id="992288"/>
    <lineage>
        <taxon>Bacteria</taxon>
        <taxon>Bacillati</taxon>
        <taxon>Bacillota</taxon>
        <taxon>Bacilli</taxon>
        <taxon>Bacillales</taxon>
        <taxon>Bacillaceae</taxon>
        <taxon>Rossellomorea</taxon>
    </lineage>
</organism>
<evidence type="ECO:0000313" key="2">
    <source>
        <dbReference type="EMBL" id="MBM7583935.1"/>
    </source>
</evidence>
<feature type="transmembrane region" description="Helical" evidence="1">
    <location>
        <begin position="54"/>
        <end position="72"/>
    </location>
</feature>
<dbReference type="EMBL" id="JAFBDZ010000001">
    <property type="protein sequence ID" value="MBM7583935.1"/>
    <property type="molecule type" value="Genomic_DNA"/>
</dbReference>
<comment type="caution">
    <text evidence="2">The sequence shown here is derived from an EMBL/GenBank/DDBJ whole genome shotgun (WGS) entry which is preliminary data.</text>
</comment>
<keyword evidence="1" id="KW-1133">Transmembrane helix</keyword>
<gene>
    <name evidence="2" type="ORF">JOC86_000472</name>
</gene>
<accession>A0ABS2N822</accession>
<dbReference type="Proteomes" id="UP001646157">
    <property type="component" value="Unassembled WGS sequence"/>
</dbReference>
<keyword evidence="3" id="KW-1185">Reference proteome</keyword>
<sequence length="74" mass="8515">MSRPPDYQFVFQFKNPEIAAKAVLYQVWIGPNKDKLEIDQGDNQYAQLKKDNSAILFEIITLLLFNITLLTVSP</sequence>
<keyword evidence="1" id="KW-0812">Transmembrane</keyword>